<protein>
    <submittedName>
        <fullName evidence="5">Uncharacterized protein LOC111452396</fullName>
    </submittedName>
</protein>
<name>A0A6J1GB34_CUCMO</name>
<feature type="transmembrane region" description="Helical" evidence="3">
    <location>
        <begin position="276"/>
        <end position="298"/>
    </location>
</feature>
<dbReference type="AlphaFoldDB" id="A0A6J1GB34"/>
<reference evidence="5" key="1">
    <citation type="submission" date="2025-08" db="UniProtKB">
        <authorList>
            <consortium name="RefSeq"/>
        </authorList>
    </citation>
    <scope>IDENTIFICATION</scope>
    <source>
        <tissue evidence="5">Young leaves</tissue>
    </source>
</reference>
<feature type="region of interest" description="Disordered" evidence="2">
    <location>
        <begin position="1"/>
        <end position="94"/>
    </location>
</feature>
<sequence length="301" mass="33634">MEMATKTDVRAERRRRISSREGDRMALITGRLRNLPPSPPPSPSSPPFFHHYTHQRGHSHTGINPSFFAKDTHKNPDSGPLPQNHDVSKPKDEKAPPLLKHISINEVHNNAAIEYQFNPKKLDPIGEGSTELILSPSSVTMVQKACIDNEPLPKTKPSKPRLITSKRLNASILASQTTRVFCSLIIASLAILSQVDIPLTIIRNIVRSETVMASKPLYILLLTNATIVVARMLAEKQKDRGEAEEECEKMKEDAQNWDSAVKVLERGLVFYQAFRAFFIDFSVYAVVVICGLSVLYVFGLI</sequence>
<organism evidence="4 5">
    <name type="scientific">Cucurbita moschata</name>
    <name type="common">Winter crookneck squash</name>
    <name type="synonym">Cucurbita pepo var. moschata</name>
    <dbReference type="NCBI Taxonomy" id="3662"/>
    <lineage>
        <taxon>Eukaryota</taxon>
        <taxon>Viridiplantae</taxon>
        <taxon>Streptophyta</taxon>
        <taxon>Embryophyta</taxon>
        <taxon>Tracheophyta</taxon>
        <taxon>Spermatophyta</taxon>
        <taxon>Magnoliopsida</taxon>
        <taxon>eudicotyledons</taxon>
        <taxon>Gunneridae</taxon>
        <taxon>Pentapetalae</taxon>
        <taxon>rosids</taxon>
        <taxon>fabids</taxon>
        <taxon>Cucurbitales</taxon>
        <taxon>Cucurbitaceae</taxon>
        <taxon>Cucurbiteae</taxon>
        <taxon>Cucurbita</taxon>
    </lineage>
</organism>
<dbReference type="PANTHER" id="PTHR35469:SF5">
    <property type="entry name" value="TRANSMEMBRANE PROTEIN"/>
    <property type="match status" value="1"/>
</dbReference>
<keyword evidence="3" id="KW-0472">Membrane</keyword>
<keyword evidence="4" id="KW-1185">Reference proteome</keyword>
<evidence type="ECO:0000313" key="4">
    <source>
        <dbReference type="Proteomes" id="UP000504609"/>
    </source>
</evidence>
<evidence type="ECO:0000256" key="1">
    <source>
        <dbReference type="SAM" id="Coils"/>
    </source>
</evidence>
<feature type="compositionally biased region" description="Basic and acidic residues" evidence="2">
    <location>
        <begin position="1"/>
        <end position="11"/>
    </location>
</feature>
<dbReference type="KEGG" id="cmos:111452396"/>
<feature type="coiled-coil region" evidence="1">
    <location>
        <begin position="233"/>
        <end position="260"/>
    </location>
</feature>
<feature type="transmembrane region" description="Helical" evidence="3">
    <location>
        <begin position="217"/>
        <end position="234"/>
    </location>
</feature>
<keyword evidence="3" id="KW-1133">Transmembrane helix</keyword>
<keyword evidence="3" id="KW-0812">Transmembrane</keyword>
<evidence type="ECO:0000256" key="3">
    <source>
        <dbReference type="SAM" id="Phobius"/>
    </source>
</evidence>
<dbReference type="Proteomes" id="UP000504609">
    <property type="component" value="Unplaced"/>
</dbReference>
<dbReference type="GeneID" id="111452396"/>
<feature type="compositionally biased region" description="Pro residues" evidence="2">
    <location>
        <begin position="36"/>
        <end position="46"/>
    </location>
</feature>
<proteinExistence type="predicted"/>
<dbReference type="RefSeq" id="XP_022948865.1">
    <property type="nucleotide sequence ID" value="XM_023093097.1"/>
</dbReference>
<evidence type="ECO:0000256" key="2">
    <source>
        <dbReference type="SAM" id="MobiDB-lite"/>
    </source>
</evidence>
<gene>
    <name evidence="5" type="primary">LOC111452396</name>
</gene>
<evidence type="ECO:0000313" key="5">
    <source>
        <dbReference type="RefSeq" id="XP_022948865.1"/>
    </source>
</evidence>
<dbReference type="PANTHER" id="PTHR35469">
    <property type="entry name" value="TRANSMEMBRANE PROTEIN"/>
    <property type="match status" value="1"/>
</dbReference>
<accession>A0A6J1GB34</accession>
<feature type="transmembrane region" description="Helical" evidence="3">
    <location>
        <begin position="180"/>
        <end position="197"/>
    </location>
</feature>
<keyword evidence="1" id="KW-0175">Coiled coil</keyword>